<evidence type="ECO:0000256" key="1">
    <source>
        <dbReference type="ARBA" id="ARBA00005725"/>
    </source>
</evidence>
<dbReference type="PANTHER" id="PTHR47706">
    <property type="entry name" value="NMRA-LIKE FAMILY PROTEIN"/>
    <property type="match status" value="1"/>
</dbReference>
<dbReference type="OrthoDB" id="419598at2759"/>
<dbReference type="GO" id="GO:0016491">
    <property type="term" value="F:oxidoreductase activity"/>
    <property type="evidence" value="ECO:0007669"/>
    <property type="project" value="UniProtKB-KW"/>
</dbReference>
<organism evidence="4 5">
    <name type="scientific">Aureobasidium pullulans</name>
    <name type="common">Black yeast</name>
    <name type="synonym">Pullularia pullulans</name>
    <dbReference type="NCBI Taxonomy" id="5580"/>
    <lineage>
        <taxon>Eukaryota</taxon>
        <taxon>Fungi</taxon>
        <taxon>Dikarya</taxon>
        <taxon>Ascomycota</taxon>
        <taxon>Pezizomycotina</taxon>
        <taxon>Dothideomycetes</taxon>
        <taxon>Dothideomycetidae</taxon>
        <taxon>Dothideales</taxon>
        <taxon>Saccotheciaceae</taxon>
        <taxon>Aureobasidium</taxon>
    </lineage>
</organism>
<dbReference type="Gene3D" id="3.40.50.720">
    <property type="entry name" value="NAD(P)-binding Rossmann-like Domain"/>
    <property type="match status" value="1"/>
</dbReference>
<dbReference type="SUPFAM" id="SSF51735">
    <property type="entry name" value="NAD(P)-binding Rossmann-fold domains"/>
    <property type="match status" value="1"/>
</dbReference>
<dbReference type="Proteomes" id="UP000309076">
    <property type="component" value="Unassembled WGS sequence"/>
</dbReference>
<name>A0A4S8XBV3_AURPU</name>
<accession>A0A4S8XBV3</accession>
<keyword evidence="2" id="KW-0521">NADP</keyword>
<evidence type="ECO:0000256" key="2">
    <source>
        <dbReference type="ARBA" id="ARBA00022857"/>
    </source>
</evidence>
<dbReference type="InterPro" id="IPR036291">
    <property type="entry name" value="NAD(P)-bd_dom_sf"/>
</dbReference>
<proteinExistence type="inferred from homology"/>
<dbReference type="AlphaFoldDB" id="A0A4S8XBV3"/>
<reference evidence="4 5" key="1">
    <citation type="submission" date="2018-10" db="EMBL/GenBank/DDBJ databases">
        <title>Fifty Aureobasidium pullulans genomes reveal a recombining polyextremotolerant generalist.</title>
        <authorList>
            <person name="Gostincar C."/>
            <person name="Turk M."/>
            <person name="Zajc J."/>
            <person name="Gunde-Cimerman N."/>
        </authorList>
    </citation>
    <scope>NUCLEOTIDE SEQUENCE [LARGE SCALE GENOMIC DNA]</scope>
    <source>
        <strain evidence="4 5">EXF-10796</strain>
    </source>
</reference>
<dbReference type="InterPro" id="IPR051609">
    <property type="entry name" value="NmrA/Isoflavone_reductase-like"/>
</dbReference>
<evidence type="ECO:0000256" key="3">
    <source>
        <dbReference type="ARBA" id="ARBA00023002"/>
    </source>
</evidence>
<comment type="caution">
    <text evidence="4">The sequence shown here is derived from an EMBL/GenBank/DDBJ whole genome shotgun (WGS) entry which is preliminary data.</text>
</comment>
<protein>
    <submittedName>
        <fullName evidence="4">NmrA-like family protein</fullName>
    </submittedName>
</protein>
<evidence type="ECO:0000313" key="4">
    <source>
        <dbReference type="EMBL" id="THW36178.1"/>
    </source>
</evidence>
<dbReference type="EMBL" id="QZAM01000253">
    <property type="protein sequence ID" value="THW36178.1"/>
    <property type="molecule type" value="Genomic_DNA"/>
</dbReference>
<dbReference type="PANTHER" id="PTHR47706:SF4">
    <property type="entry name" value="NMRA-LIKE DOMAIN-CONTAINING PROTEIN"/>
    <property type="match status" value="1"/>
</dbReference>
<gene>
    <name evidence="4" type="ORF">D6D21_08825</name>
</gene>
<evidence type="ECO:0000313" key="5">
    <source>
        <dbReference type="Proteomes" id="UP000309076"/>
    </source>
</evidence>
<comment type="similarity">
    <text evidence="1">Belongs to the NmrA-type oxidoreductase family. Isoflavone reductase subfamily.</text>
</comment>
<keyword evidence="3" id="KW-0560">Oxidoreductase</keyword>
<dbReference type="Gene3D" id="3.90.25.10">
    <property type="entry name" value="UDP-galactose 4-epimerase, domain 1"/>
    <property type="match status" value="1"/>
</dbReference>
<sequence length="299" mass="32960">MVNVAIAGGNGGVGRAICDALEKSTKHKAFVLTRKVDYTDVAGLTATLEDLSIHTIISTFHISGPSLSISQLNLIKAAEASECTKRFAPSAFAIPYPREFVTALPPLKYYFEAIDILKASELEWTVFLNGVFLDYYGMPHIKTYLAPNVFAIDMANKVAAIPGDGNTPVTFTWSMDLAEFIVAALDLPSWEEESRVVGDEVTFNQFVDMAEEVCGVKFARSYDSVARLKAGEITELPGHLGLYADFPKPVFQRFMAIFEMWTTDGTSTISARGGILNGQFPHISTLTVREMLDTYWSKR</sequence>